<name>A0A834GBV5_RHOSS</name>
<dbReference type="Proteomes" id="UP000626092">
    <property type="component" value="Unassembled WGS sequence"/>
</dbReference>
<protein>
    <submittedName>
        <fullName evidence="1">Uncharacterized protein</fullName>
    </submittedName>
</protein>
<evidence type="ECO:0000313" key="2">
    <source>
        <dbReference type="Proteomes" id="UP000626092"/>
    </source>
</evidence>
<proteinExistence type="predicted"/>
<reference evidence="1" key="1">
    <citation type="submission" date="2019-11" db="EMBL/GenBank/DDBJ databases">
        <authorList>
            <person name="Liu Y."/>
            <person name="Hou J."/>
            <person name="Li T.-Q."/>
            <person name="Guan C.-H."/>
            <person name="Wu X."/>
            <person name="Wu H.-Z."/>
            <person name="Ling F."/>
            <person name="Zhang R."/>
            <person name="Shi X.-G."/>
            <person name="Ren J.-P."/>
            <person name="Chen E.-F."/>
            <person name="Sun J.-M."/>
        </authorList>
    </citation>
    <scope>NUCLEOTIDE SEQUENCE</scope>
    <source>
        <strain evidence="1">Adult_tree_wgs_1</strain>
        <tissue evidence="1">Leaves</tissue>
    </source>
</reference>
<dbReference type="EMBL" id="WJXA01000010">
    <property type="protein sequence ID" value="KAF7130040.1"/>
    <property type="molecule type" value="Genomic_DNA"/>
</dbReference>
<dbReference type="AlphaFoldDB" id="A0A834GBV5"/>
<evidence type="ECO:0000313" key="1">
    <source>
        <dbReference type="EMBL" id="KAF7130040.1"/>
    </source>
</evidence>
<keyword evidence="2" id="KW-1185">Reference proteome</keyword>
<sequence>MALTLASAAWKFRVGLFVLWIAKELSFQVTYEAAAGSELSPLCTLMQDSQWLDMPPVLLMILLVVNWNHFLAFVVPSDPVKSSCCGGHFNMKSTKVKTSIISTTRGTLLVPGGPSPLMDAKGWLAPRHELLGNWDVLYFGCTSTLTFGLAEFQKWSRLFVQEESKQNFKVRIVLVTINPLMTFLHNYVLSFKMVLGYQIFFKKVEDIGSYCLVESSRNLYDPVLL</sequence>
<dbReference type="OrthoDB" id="10374767at2759"/>
<organism evidence="1 2">
    <name type="scientific">Rhododendron simsii</name>
    <name type="common">Sims's rhododendron</name>
    <dbReference type="NCBI Taxonomy" id="118357"/>
    <lineage>
        <taxon>Eukaryota</taxon>
        <taxon>Viridiplantae</taxon>
        <taxon>Streptophyta</taxon>
        <taxon>Embryophyta</taxon>
        <taxon>Tracheophyta</taxon>
        <taxon>Spermatophyta</taxon>
        <taxon>Magnoliopsida</taxon>
        <taxon>eudicotyledons</taxon>
        <taxon>Gunneridae</taxon>
        <taxon>Pentapetalae</taxon>
        <taxon>asterids</taxon>
        <taxon>Ericales</taxon>
        <taxon>Ericaceae</taxon>
        <taxon>Ericoideae</taxon>
        <taxon>Rhodoreae</taxon>
        <taxon>Rhododendron</taxon>
    </lineage>
</organism>
<gene>
    <name evidence="1" type="ORF">RHSIM_Rhsim10G0159700</name>
</gene>
<accession>A0A834GBV5</accession>
<comment type="caution">
    <text evidence="1">The sequence shown here is derived from an EMBL/GenBank/DDBJ whole genome shotgun (WGS) entry which is preliminary data.</text>
</comment>